<feature type="domain" description="Fibronectin type-III" evidence="1">
    <location>
        <begin position="124"/>
        <end position="217"/>
    </location>
</feature>
<dbReference type="PROSITE" id="PS50853">
    <property type="entry name" value="FN3"/>
    <property type="match status" value="1"/>
</dbReference>
<keyword evidence="3" id="KW-1185">Reference proteome</keyword>
<evidence type="ECO:0000313" key="3">
    <source>
        <dbReference type="Proteomes" id="UP000306416"/>
    </source>
</evidence>
<dbReference type="InterPro" id="IPR013783">
    <property type="entry name" value="Ig-like_fold"/>
</dbReference>
<gene>
    <name evidence="2" type="ORF">E4633_19130</name>
</gene>
<reference evidence="2 3" key="1">
    <citation type="submission" date="2019-04" db="EMBL/GenBank/DDBJ databases">
        <title>Geobacter oryzae sp. nov., ferric-reducing bacteria isolated from paddy soil.</title>
        <authorList>
            <person name="Xu Z."/>
            <person name="Masuda Y."/>
            <person name="Itoh H."/>
            <person name="Senoo K."/>
        </authorList>
    </citation>
    <scope>NUCLEOTIDE SEQUENCE [LARGE SCALE GENOMIC DNA]</scope>
    <source>
        <strain evidence="2 3">Red111</strain>
    </source>
</reference>
<dbReference type="EMBL" id="SRSC01000005">
    <property type="protein sequence ID" value="TGU70307.1"/>
    <property type="molecule type" value="Genomic_DNA"/>
</dbReference>
<proteinExistence type="predicted"/>
<organism evidence="2 3">
    <name type="scientific">Geomonas terrae</name>
    <dbReference type="NCBI Taxonomy" id="2562681"/>
    <lineage>
        <taxon>Bacteria</taxon>
        <taxon>Pseudomonadati</taxon>
        <taxon>Thermodesulfobacteriota</taxon>
        <taxon>Desulfuromonadia</taxon>
        <taxon>Geobacterales</taxon>
        <taxon>Geobacteraceae</taxon>
        <taxon>Geomonas</taxon>
    </lineage>
</organism>
<dbReference type="AlphaFoldDB" id="A0A4S1CAH4"/>
<dbReference type="Proteomes" id="UP000306416">
    <property type="component" value="Unassembled WGS sequence"/>
</dbReference>
<dbReference type="SUPFAM" id="SSF49265">
    <property type="entry name" value="Fibronectin type III"/>
    <property type="match status" value="1"/>
</dbReference>
<dbReference type="InterPro" id="IPR036116">
    <property type="entry name" value="FN3_sf"/>
</dbReference>
<name>A0A4S1CAH4_9BACT</name>
<evidence type="ECO:0000313" key="2">
    <source>
        <dbReference type="EMBL" id="TGU70307.1"/>
    </source>
</evidence>
<dbReference type="Gene3D" id="2.60.40.10">
    <property type="entry name" value="Immunoglobulins"/>
    <property type="match status" value="1"/>
</dbReference>
<sequence>MYAADRFLMNHAAMAPSQLAIWLNDAATLQEAHSKISTQIDHWVPWSPQFRSHRERIESELQKALALNVRTTKELQAATSAAVDDVNINAAYLVIRAKCEKDEAWLHNNGYILKERAKRVYDRPVSNSSLALRAKNGPNDGQVILNWDRDPGAGSYQLQICKGHPQGEESFADYAYLTKVRTSADSLDRASWYYFRIRSVGNNENGPWSEAVGIIVT</sequence>
<protein>
    <submittedName>
        <fullName evidence="2">Fibronectin type III domain-containing protein</fullName>
    </submittedName>
</protein>
<evidence type="ECO:0000259" key="1">
    <source>
        <dbReference type="PROSITE" id="PS50853"/>
    </source>
</evidence>
<accession>A0A4S1CAH4</accession>
<comment type="caution">
    <text evidence="2">The sequence shown here is derived from an EMBL/GenBank/DDBJ whole genome shotgun (WGS) entry which is preliminary data.</text>
</comment>
<dbReference type="InterPro" id="IPR003961">
    <property type="entry name" value="FN3_dom"/>
</dbReference>
<dbReference type="RefSeq" id="WP_135872737.1">
    <property type="nucleotide sequence ID" value="NZ_SRSC01000005.1"/>
</dbReference>